<evidence type="ECO:0000313" key="2">
    <source>
        <dbReference type="Proteomes" id="UP000225617"/>
    </source>
</evidence>
<sequence>MQNVKTPMIGDSVFIPFVTGDVSKPGENEKIGYIKGAAMIPFDKINAVYAETEKAKNSDAKIYSVRVDSGDVVKVIRKDDKWLAVA</sequence>
<proteinExistence type="predicted"/>
<dbReference type="InterPro" id="IPR055601">
    <property type="entry name" value="DUF7177"/>
</dbReference>
<dbReference type="EMBL" id="KX845404">
    <property type="protein sequence ID" value="APT41148.1"/>
    <property type="molecule type" value="Genomic_DNA"/>
</dbReference>
<dbReference type="KEGG" id="vg:40073016"/>
<keyword evidence="2" id="KW-1185">Reference proteome</keyword>
<dbReference type="RefSeq" id="YP_009597385.1">
    <property type="nucleotide sequence ID" value="NC_041899.1"/>
</dbReference>
<dbReference type="GeneID" id="40073151"/>
<dbReference type="RefSeq" id="YP_009597520.1">
    <property type="nucleotide sequence ID" value="NC_041899.1"/>
</dbReference>
<dbReference type="EMBL" id="KX845404">
    <property type="protein sequence ID" value="APT41054.1"/>
    <property type="molecule type" value="Genomic_DNA"/>
</dbReference>
<organism evidence="1 2">
    <name type="scientific">Klebsiella phage vB_Kpn_IME260</name>
    <dbReference type="NCBI Taxonomy" id="1912318"/>
    <lineage>
        <taxon>Viruses</taxon>
        <taxon>Duplodnaviria</taxon>
        <taxon>Heunggongvirae</taxon>
        <taxon>Uroviricota</taxon>
        <taxon>Caudoviricetes</taxon>
        <taxon>Demerecviridae</taxon>
        <taxon>Sugarlandvirus</taxon>
        <taxon>Sugarlandvirus IME260</taxon>
    </lineage>
</organism>
<dbReference type="Pfam" id="PF23801">
    <property type="entry name" value="DUF7177"/>
    <property type="match status" value="1"/>
</dbReference>
<dbReference type="OrthoDB" id="21810at10239"/>
<dbReference type="GeneID" id="40073016"/>
<evidence type="ECO:0000313" key="1">
    <source>
        <dbReference type="EMBL" id="APT41054.1"/>
    </source>
</evidence>
<accession>A0A1L6Z4Y9</accession>
<reference evidence="1 2" key="1">
    <citation type="submission" date="2017-01" db="EMBL/GenBank/DDBJ databases">
        <title>Complete Genome Sequence of two Novel Multi-drug resistant Klebsiella pneumoniae Phage vB_Kpn_IME260.</title>
        <authorList>
            <person name="Xing S."/>
            <person name="Pan X."/>
            <person name="Sun Q."/>
            <person name="Pei G."/>
            <person name="Mi Z."/>
            <person name="An X."/>
            <person name="Tong Y."/>
        </authorList>
    </citation>
    <scope>NUCLEOTIDE SEQUENCE [LARGE SCALE GENOMIC DNA]</scope>
</reference>
<name>A0A1L6Z4Y9_9CAUD</name>
<protein>
    <submittedName>
        <fullName evidence="1">Uncharacterized protein</fullName>
    </submittedName>
</protein>
<dbReference type="Proteomes" id="UP000225617">
    <property type="component" value="Segment"/>
</dbReference>
<dbReference type="KEGG" id="vg:40073151"/>